<dbReference type="GeneID" id="96263526"/>
<feature type="region of interest" description="Disordered" evidence="1">
    <location>
        <begin position="196"/>
        <end position="226"/>
    </location>
</feature>
<accession>A0ABS3Y662</accession>
<name>A0ABS3Y662_9ACTN</name>
<reference evidence="2 3" key="1">
    <citation type="submission" date="2021-02" db="EMBL/GenBank/DDBJ databases">
        <title>Streptomyces spirodelae sp. nov., isolated from duckweed.</title>
        <authorList>
            <person name="Saimee Y."/>
            <person name="Duangmal K."/>
        </authorList>
    </citation>
    <scope>NUCLEOTIDE SEQUENCE [LARGE SCALE GENOMIC DNA]</scope>
    <source>
        <strain evidence="2 3">DSM 42105</strain>
    </source>
</reference>
<dbReference type="Proteomes" id="UP000721954">
    <property type="component" value="Unassembled WGS sequence"/>
</dbReference>
<protein>
    <submittedName>
        <fullName evidence="2">Conjugal transfer protein</fullName>
    </submittedName>
</protein>
<dbReference type="EMBL" id="JAFFZM010000035">
    <property type="protein sequence ID" value="MBO8203150.1"/>
    <property type="molecule type" value="Genomic_DNA"/>
</dbReference>
<feature type="compositionally biased region" description="Low complexity" evidence="1">
    <location>
        <begin position="203"/>
        <end position="212"/>
    </location>
</feature>
<dbReference type="RefSeq" id="WP_209214668.1">
    <property type="nucleotide sequence ID" value="NZ_JAFFZM010000035.1"/>
</dbReference>
<dbReference type="Pfam" id="PF12642">
    <property type="entry name" value="TpcC"/>
    <property type="match status" value="1"/>
</dbReference>
<keyword evidence="3" id="KW-1185">Reference proteome</keyword>
<evidence type="ECO:0000256" key="1">
    <source>
        <dbReference type="SAM" id="MobiDB-lite"/>
    </source>
</evidence>
<evidence type="ECO:0000313" key="3">
    <source>
        <dbReference type="Proteomes" id="UP000721954"/>
    </source>
</evidence>
<dbReference type="InterPro" id="IPR024735">
    <property type="entry name" value="TcpC"/>
</dbReference>
<comment type="caution">
    <text evidence="2">The sequence shown here is derived from an EMBL/GenBank/DDBJ whole genome shotgun (WGS) entry which is preliminary data.</text>
</comment>
<organism evidence="2 3">
    <name type="scientific">Streptomyces smyrnaeus</name>
    <dbReference type="NCBI Taxonomy" id="1387713"/>
    <lineage>
        <taxon>Bacteria</taxon>
        <taxon>Bacillati</taxon>
        <taxon>Actinomycetota</taxon>
        <taxon>Actinomycetes</taxon>
        <taxon>Kitasatosporales</taxon>
        <taxon>Streptomycetaceae</taxon>
        <taxon>Streptomyces</taxon>
    </lineage>
</organism>
<evidence type="ECO:0000313" key="2">
    <source>
        <dbReference type="EMBL" id="MBO8203150.1"/>
    </source>
</evidence>
<feature type="region of interest" description="Disordered" evidence="1">
    <location>
        <begin position="74"/>
        <end position="93"/>
    </location>
</feature>
<proteinExistence type="predicted"/>
<sequence>MAPDVPVPEWGEEAPSVERVHAVRSTQVRKGAWSVTVAVQLVGDSPVRFFTVPVATRSGQKFAVTAAPAEVAVPKAPSGGEEPPYRKSVPTTSPLASTVRDFLNAYAGGSGAAERYLAPGASLPPLAPSPYEKVTVERLMAAGRQTQGEVGKDGFEIRVRAEVTARDTEDREWPLTYGLRLAARDGRWEVRALESGLEESDGAKASSATSAAHTDLAGASRTKAGW</sequence>
<gene>
    <name evidence="2" type="ORF">JW613_33455</name>
</gene>